<evidence type="ECO:0000256" key="1">
    <source>
        <dbReference type="PROSITE-ProRule" id="PRU00703"/>
    </source>
</evidence>
<dbReference type="Pfam" id="PF00571">
    <property type="entry name" value="CBS"/>
    <property type="match status" value="3"/>
</dbReference>
<dbReference type="PROSITE" id="PS50112">
    <property type="entry name" value="PAS"/>
    <property type="match status" value="1"/>
</dbReference>
<dbReference type="Gene3D" id="3.20.20.450">
    <property type="entry name" value="EAL domain"/>
    <property type="match status" value="1"/>
</dbReference>
<dbReference type="NCBIfam" id="TIGR00254">
    <property type="entry name" value="GGDEF"/>
    <property type="match status" value="1"/>
</dbReference>
<dbReference type="CDD" id="cd00130">
    <property type="entry name" value="PAS"/>
    <property type="match status" value="1"/>
</dbReference>
<dbReference type="PROSITE" id="PS51371">
    <property type="entry name" value="CBS"/>
    <property type="match status" value="2"/>
</dbReference>
<dbReference type="Gene3D" id="3.10.580.10">
    <property type="entry name" value="CBS-domain"/>
    <property type="match status" value="2"/>
</dbReference>
<dbReference type="PANTHER" id="PTHR44757:SF2">
    <property type="entry name" value="BIOFILM ARCHITECTURE MAINTENANCE PROTEIN MBAA"/>
    <property type="match status" value="1"/>
</dbReference>
<dbReference type="InterPro" id="IPR000700">
    <property type="entry name" value="PAS-assoc_C"/>
</dbReference>
<accession>A0A154LB43</accession>
<feature type="domain" description="PAS" evidence="2">
    <location>
        <begin position="301"/>
        <end position="341"/>
    </location>
</feature>
<dbReference type="SMART" id="SM00052">
    <property type="entry name" value="EAL"/>
    <property type="match status" value="1"/>
</dbReference>
<evidence type="ECO:0000259" key="6">
    <source>
        <dbReference type="PROSITE" id="PS51371"/>
    </source>
</evidence>
<dbReference type="SUPFAM" id="SSF141868">
    <property type="entry name" value="EAL domain-like"/>
    <property type="match status" value="1"/>
</dbReference>
<dbReference type="SMART" id="SM00116">
    <property type="entry name" value="CBS"/>
    <property type="match status" value="4"/>
</dbReference>
<keyword evidence="1" id="KW-0129">CBS domain</keyword>
<dbReference type="RefSeq" id="WP_062948274.1">
    <property type="nucleotide sequence ID" value="NZ_LPVY01000002.1"/>
</dbReference>
<dbReference type="Pfam" id="PF13426">
    <property type="entry name" value="PAS_9"/>
    <property type="match status" value="1"/>
</dbReference>
<dbReference type="PROSITE" id="PS50887">
    <property type="entry name" value="GGDEF"/>
    <property type="match status" value="1"/>
</dbReference>
<evidence type="ECO:0000259" key="4">
    <source>
        <dbReference type="PROSITE" id="PS50883"/>
    </source>
</evidence>
<dbReference type="Pfam" id="PF00990">
    <property type="entry name" value="GGDEF"/>
    <property type="match status" value="1"/>
</dbReference>
<comment type="caution">
    <text evidence="7">The sequence shown here is derived from an EMBL/GenBank/DDBJ whole genome shotgun (WGS) entry which is preliminary data.</text>
</comment>
<dbReference type="InterPro" id="IPR035919">
    <property type="entry name" value="EAL_sf"/>
</dbReference>
<protein>
    <submittedName>
        <fullName evidence="7">Histidine kinase</fullName>
    </submittedName>
</protein>
<feature type="domain" description="GGDEF" evidence="5">
    <location>
        <begin position="452"/>
        <end position="586"/>
    </location>
</feature>
<dbReference type="OrthoDB" id="7251575at2"/>
<sequence length="854" mass="95176">MTRPSFSDGKPPHLTVGTISPGIVLRCGPETAIGQAIDMMREANCSSIIVTRDHLPVGIWTEKDCLSLPADCEATLNEPISKWMSTPVHSISVHATPEAAIIRMRERHVRHLVTVDEENRLAGIISQSDLIRQQGSWRKLGDGDVGAAIRRTTIFVDGDIAMSELRARMHDAKCDCAIVYDPSVATDPVAMLDHTGIITERDILRNLANGDHATPAIKVASRPLRVISARASLNNARDTMLAEHIRHLAVIDETDNVIGVLSFADLLEFIEQDYFAHLRSVMEGRDIELSAARRSLFLADKIIETSPDGIMVCAADGTIELVNPAFTRVTGYTASDVIGKNPNILQSGRQSREFYTAMWRDIARQGKWEGEIWNRRKSGEIYPEWLSIIAIRDADGQISQYASIFTDISERKKNREDILRLAHIDELTGYPNRRRFLELLAHGIGESRRKGTRLTILLLDIDNFQRVNNTLGHGDGDDVLVEVARRLHRRLDQGGVLARVGADEYAILLSGGQSADDDAALADDLLKALSQPHRTSKGQEIYLSASIGIASFPHDANDTANLLRNAEIAMMQSKEQGRNRFSRYNRASHSRSDTDLALETALRRALDRDEFHLVYQPQFEARTGNLHGVEALLRWNHPERGPIPPTVFIPVAEEIGVIGELGRWVLRHACRQAVSWREKGLHNITMAVNVSVQQFYGTVDLADQIRTILVEKGMAADRLEIEITESLFMQNIDEMRANMQRIRDLGVKIALDDFGTGFSSLSYLRKLPFDTIKMDRSFVSDINQGREGSTLAITILNMAQNLRKKCVAEGVETNAQLTLLRDAGCDYIQGYLMGKPMSADDIFDLSQQRSAEAS</sequence>
<feature type="domain" description="EAL" evidence="4">
    <location>
        <begin position="595"/>
        <end position="850"/>
    </location>
</feature>
<dbReference type="PANTHER" id="PTHR44757">
    <property type="entry name" value="DIGUANYLATE CYCLASE DGCP"/>
    <property type="match status" value="1"/>
</dbReference>
<gene>
    <name evidence="7" type="ORF">AUP42_09830</name>
</gene>
<dbReference type="PROSITE" id="PS50113">
    <property type="entry name" value="PAC"/>
    <property type="match status" value="1"/>
</dbReference>
<dbReference type="SMART" id="SM00267">
    <property type="entry name" value="GGDEF"/>
    <property type="match status" value="1"/>
</dbReference>
<evidence type="ECO:0000259" key="2">
    <source>
        <dbReference type="PROSITE" id="PS50112"/>
    </source>
</evidence>
<dbReference type="CDD" id="cd01948">
    <property type="entry name" value="EAL"/>
    <property type="match status" value="1"/>
</dbReference>
<dbReference type="PROSITE" id="PS50883">
    <property type="entry name" value="EAL"/>
    <property type="match status" value="1"/>
</dbReference>
<dbReference type="SMART" id="SM00086">
    <property type="entry name" value="PAC"/>
    <property type="match status" value="1"/>
</dbReference>
<keyword evidence="7" id="KW-0808">Transferase</keyword>
<dbReference type="Proteomes" id="UP000076335">
    <property type="component" value="Unassembled WGS sequence"/>
</dbReference>
<proteinExistence type="predicted"/>
<evidence type="ECO:0000259" key="5">
    <source>
        <dbReference type="PROSITE" id="PS50887"/>
    </source>
</evidence>
<dbReference type="InterPro" id="IPR043128">
    <property type="entry name" value="Rev_trsase/Diguanyl_cyclase"/>
</dbReference>
<reference evidence="7 8" key="1">
    <citation type="submission" date="2015-12" db="EMBL/GenBank/DDBJ databases">
        <title>Genome sequence of Thalassospira lucentensis MCCC 1A02072.</title>
        <authorList>
            <person name="Lu L."/>
            <person name="Lai Q."/>
            <person name="Shao Z."/>
            <person name="Qian P."/>
        </authorList>
    </citation>
    <scope>NUCLEOTIDE SEQUENCE [LARGE SCALE GENOMIC DNA]</scope>
    <source>
        <strain evidence="7 8">MCCC 1A02072</strain>
    </source>
</reference>
<dbReference type="FunFam" id="3.20.20.450:FF:000001">
    <property type="entry name" value="Cyclic di-GMP phosphodiesterase yahA"/>
    <property type="match status" value="1"/>
</dbReference>
<dbReference type="SUPFAM" id="SSF54631">
    <property type="entry name" value="CBS-domain pair"/>
    <property type="match status" value="2"/>
</dbReference>
<dbReference type="AlphaFoldDB" id="A0A154LB43"/>
<dbReference type="CDD" id="cd01949">
    <property type="entry name" value="GGDEF"/>
    <property type="match status" value="1"/>
</dbReference>
<dbReference type="InterPro" id="IPR000014">
    <property type="entry name" value="PAS"/>
</dbReference>
<dbReference type="SUPFAM" id="SSF55073">
    <property type="entry name" value="Nucleotide cyclase"/>
    <property type="match status" value="1"/>
</dbReference>
<dbReference type="InterPro" id="IPR046342">
    <property type="entry name" value="CBS_dom_sf"/>
</dbReference>
<keyword evidence="7" id="KW-0418">Kinase</keyword>
<feature type="domain" description="CBS" evidence="6">
    <location>
        <begin position="220"/>
        <end position="280"/>
    </location>
</feature>
<dbReference type="Gene3D" id="3.30.450.20">
    <property type="entry name" value="PAS domain"/>
    <property type="match status" value="1"/>
</dbReference>
<evidence type="ECO:0000313" key="8">
    <source>
        <dbReference type="Proteomes" id="UP000076335"/>
    </source>
</evidence>
<evidence type="ECO:0000313" key="7">
    <source>
        <dbReference type="EMBL" id="KZB69174.1"/>
    </source>
</evidence>
<dbReference type="GO" id="GO:0016301">
    <property type="term" value="F:kinase activity"/>
    <property type="evidence" value="ECO:0007669"/>
    <property type="project" value="UniProtKB-KW"/>
</dbReference>
<dbReference type="SUPFAM" id="SSF55785">
    <property type="entry name" value="PYP-like sensor domain (PAS domain)"/>
    <property type="match status" value="1"/>
</dbReference>
<dbReference type="InterPro" id="IPR001633">
    <property type="entry name" value="EAL_dom"/>
</dbReference>
<dbReference type="InterPro" id="IPR000644">
    <property type="entry name" value="CBS_dom"/>
</dbReference>
<dbReference type="InterPro" id="IPR035965">
    <property type="entry name" value="PAS-like_dom_sf"/>
</dbReference>
<dbReference type="InterPro" id="IPR029787">
    <property type="entry name" value="Nucleotide_cyclase"/>
</dbReference>
<feature type="domain" description="PAC" evidence="3">
    <location>
        <begin position="368"/>
        <end position="420"/>
    </location>
</feature>
<feature type="domain" description="CBS" evidence="6">
    <location>
        <begin position="84"/>
        <end position="140"/>
    </location>
</feature>
<dbReference type="NCBIfam" id="TIGR00229">
    <property type="entry name" value="sensory_box"/>
    <property type="match status" value="1"/>
</dbReference>
<evidence type="ECO:0000259" key="3">
    <source>
        <dbReference type="PROSITE" id="PS50113"/>
    </source>
</evidence>
<dbReference type="InterPro" id="IPR000160">
    <property type="entry name" value="GGDEF_dom"/>
</dbReference>
<dbReference type="InterPro" id="IPR052155">
    <property type="entry name" value="Biofilm_reg_signaling"/>
</dbReference>
<dbReference type="EMBL" id="LPVY01000002">
    <property type="protein sequence ID" value="KZB69174.1"/>
    <property type="molecule type" value="Genomic_DNA"/>
</dbReference>
<dbReference type="Pfam" id="PF00563">
    <property type="entry name" value="EAL"/>
    <property type="match status" value="1"/>
</dbReference>
<organism evidence="7 8">
    <name type="scientific">Thalassospira lucentensis</name>
    <dbReference type="NCBI Taxonomy" id="168935"/>
    <lineage>
        <taxon>Bacteria</taxon>
        <taxon>Pseudomonadati</taxon>
        <taxon>Pseudomonadota</taxon>
        <taxon>Alphaproteobacteria</taxon>
        <taxon>Rhodospirillales</taxon>
        <taxon>Thalassospiraceae</taxon>
        <taxon>Thalassospira</taxon>
    </lineage>
</organism>
<dbReference type="SMART" id="SM00091">
    <property type="entry name" value="PAS"/>
    <property type="match status" value="1"/>
</dbReference>
<dbReference type="InterPro" id="IPR001610">
    <property type="entry name" value="PAC"/>
</dbReference>
<name>A0A154LB43_9PROT</name>
<dbReference type="Gene3D" id="3.30.70.270">
    <property type="match status" value="1"/>
</dbReference>